<comment type="caution">
    <text evidence="4">Lacks conserved residue(s) required for the propagation of feature annotation.</text>
</comment>
<dbReference type="InterPro" id="IPR020094">
    <property type="entry name" value="TruA/RsuA/RluB/E/F_N"/>
</dbReference>
<dbReference type="InterPro" id="IPR020103">
    <property type="entry name" value="PsdUridine_synth_cat_dom_sf"/>
</dbReference>
<dbReference type="InterPro" id="IPR001406">
    <property type="entry name" value="PsdUridine_synth_TruA"/>
</dbReference>
<evidence type="ECO:0000259" key="8">
    <source>
        <dbReference type="Pfam" id="PF01416"/>
    </source>
</evidence>
<evidence type="ECO:0000256" key="3">
    <source>
        <dbReference type="ARBA" id="ARBA00023235"/>
    </source>
</evidence>
<evidence type="ECO:0000313" key="9">
    <source>
        <dbReference type="EMBL" id="SHI32549.1"/>
    </source>
</evidence>
<dbReference type="GO" id="GO:0003723">
    <property type="term" value="F:RNA binding"/>
    <property type="evidence" value="ECO:0007669"/>
    <property type="project" value="InterPro"/>
</dbReference>
<evidence type="ECO:0000256" key="2">
    <source>
        <dbReference type="ARBA" id="ARBA00022694"/>
    </source>
</evidence>
<dbReference type="SUPFAM" id="SSF55120">
    <property type="entry name" value="Pseudouridine synthase"/>
    <property type="match status" value="1"/>
</dbReference>
<keyword evidence="10" id="KW-1185">Reference proteome</keyword>
<proteinExistence type="inferred from homology"/>
<comment type="function">
    <text evidence="4">Formation of pseudouridine at positions 38, 39 and 40 in the anticodon stem and loop of transfer RNAs.</text>
</comment>
<dbReference type="Pfam" id="PF01416">
    <property type="entry name" value="PseudoU_synth_1"/>
    <property type="match status" value="1"/>
</dbReference>
<dbReference type="Gene3D" id="3.30.70.580">
    <property type="entry name" value="Pseudouridine synthase I, catalytic domain, N-terminal subdomain"/>
    <property type="match status" value="1"/>
</dbReference>
<dbReference type="STRING" id="1121302.SAMN02745163_00009"/>
<comment type="catalytic activity">
    <reaction evidence="4 7">
        <text>uridine(38/39/40) in tRNA = pseudouridine(38/39/40) in tRNA</text>
        <dbReference type="Rhea" id="RHEA:22376"/>
        <dbReference type="Rhea" id="RHEA-COMP:10085"/>
        <dbReference type="Rhea" id="RHEA-COMP:10087"/>
        <dbReference type="ChEBI" id="CHEBI:65314"/>
        <dbReference type="ChEBI" id="CHEBI:65315"/>
        <dbReference type="EC" id="5.4.99.12"/>
    </reaction>
</comment>
<evidence type="ECO:0000256" key="7">
    <source>
        <dbReference type="RuleBase" id="RU003792"/>
    </source>
</evidence>
<dbReference type="InterPro" id="IPR020095">
    <property type="entry name" value="PsdUridine_synth_TruA_C"/>
</dbReference>
<evidence type="ECO:0000256" key="4">
    <source>
        <dbReference type="HAMAP-Rule" id="MF_00171"/>
    </source>
</evidence>
<dbReference type="HAMAP" id="MF_00171">
    <property type="entry name" value="TruA"/>
    <property type="match status" value="1"/>
</dbReference>
<dbReference type="InterPro" id="IPR020097">
    <property type="entry name" value="PsdUridine_synth_TruA_a/b_dom"/>
</dbReference>
<keyword evidence="2 4" id="KW-0819">tRNA processing</keyword>
<dbReference type="PIRSF" id="PIRSF001430">
    <property type="entry name" value="tRNA_psdUrid_synth"/>
    <property type="match status" value="1"/>
</dbReference>
<evidence type="ECO:0000313" key="10">
    <source>
        <dbReference type="Proteomes" id="UP000184310"/>
    </source>
</evidence>
<evidence type="ECO:0000256" key="1">
    <source>
        <dbReference type="ARBA" id="ARBA00009375"/>
    </source>
</evidence>
<comment type="similarity">
    <text evidence="1 4 7">Belongs to the tRNA pseudouridine synthase TruA family.</text>
</comment>
<name>A0A1M6A803_9CLOT</name>
<dbReference type="PANTHER" id="PTHR11142:SF22">
    <property type="entry name" value="TRNA PSEUDOURIDINE SYNTHASE A 2"/>
    <property type="match status" value="1"/>
</dbReference>
<keyword evidence="3 4" id="KW-0413">Isomerase</keyword>
<dbReference type="PANTHER" id="PTHR11142">
    <property type="entry name" value="PSEUDOURIDYLATE SYNTHASE"/>
    <property type="match status" value="1"/>
</dbReference>
<dbReference type="RefSeq" id="WP_072984034.1">
    <property type="nucleotide sequence ID" value="NZ_FQZB01000003.1"/>
</dbReference>
<dbReference type="Gene3D" id="3.30.70.660">
    <property type="entry name" value="Pseudouridine synthase I, catalytic domain, C-terminal subdomain"/>
    <property type="match status" value="1"/>
</dbReference>
<gene>
    <name evidence="4" type="primary">truA</name>
    <name evidence="9" type="ORF">SAMN02745163_00009</name>
</gene>
<dbReference type="EMBL" id="FQZB01000003">
    <property type="protein sequence ID" value="SHI32549.1"/>
    <property type="molecule type" value="Genomic_DNA"/>
</dbReference>
<dbReference type="EC" id="5.4.99.12" evidence="4"/>
<evidence type="ECO:0000256" key="5">
    <source>
        <dbReference type="PIRSR" id="PIRSR001430-1"/>
    </source>
</evidence>
<feature type="binding site" evidence="4 6">
    <location>
        <position position="111"/>
    </location>
    <ligand>
        <name>substrate</name>
    </ligand>
</feature>
<dbReference type="GO" id="GO:0160147">
    <property type="term" value="F:tRNA pseudouridine(38-40) synthase activity"/>
    <property type="evidence" value="ECO:0007669"/>
    <property type="project" value="UniProtKB-EC"/>
</dbReference>
<dbReference type="AlphaFoldDB" id="A0A1M6A803"/>
<dbReference type="CDD" id="cd02570">
    <property type="entry name" value="PseudoU_synth_EcTruA"/>
    <property type="match status" value="1"/>
</dbReference>
<dbReference type="Proteomes" id="UP000184310">
    <property type="component" value="Unassembled WGS sequence"/>
</dbReference>
<comment type="subunit">
    <text evidence="4">Homodimer.</text>
</comment>
<feature type="active site" description="Nucleophile" evidence="4 5">
    <location>
        <position position="53"/>
    </location>
</feature>
<reference evidence="9 10" key="1">
    <citation type="submission" date="2016-11" db="EMBL/GenBank/DDBJ databases">
        <authorList>
            <person name="Jaros S."/>
            <person name="Januszkiewicz K."/>
            <person name="Wedrychowicz H."/>
        </authorList>
    </citation>
    <scope>NUCLEOTIDE SEQUENCE [LARGE SCALE GENOMIC DNA]</scope>
    <source>
        <strain evidence="9 10">DSM 21758</strain>
    </source>
</reference>
<dbReference type="GO" id="GO:0031119">
    <property type="term" value="P:tRNA pseudouridine synthesis"/>
    <property type="evidence" value="ECO:0007669"/>
    <property type="project" value="UniProtKB-UniRule"/>
</dbReference>
<accession>A0A1M6A803</accession>
<protein>
    <recommendedName>
        <fullName evidence="4">tRNA pseudouridine synthase A</fullName>
        <ecNumber evidence="4">5.4.99.12</ecNumber>
    </recommendedName>
    <alternativeName>
        <fullName evidence="4">tRNA pseudouridine(38-40) synthase</fullName>
    </alternativeName>
    <alternativeName>
        <fullName evidence="4">tRNA pseudouridylate synthase I</fullName>
    </alternativeName>
    <alternativeName>
        <fullName evidence="4">tRNA-uridine isomerase I</fullName>
    </alternativeName>
</protein>
<organism evidence="9 10">
    <name type="scientific">Clostridium cavendishii DSM 21758</name>
    <dbReference type="NCBI Taxonomy" id="1121302"/>
    <lineage>
        <taxon>Bacteria</taxon>
        <taxon>Bacillati</taxon>
        <taxon>Bacillota</taxon>
        <taxon>Clostridia</taxon>
        <taxon>Eubacteriales</taxon>
        <taxon>Clostridiaceae</taxon>
        <taxon>Clostridium</taxon>
    </lineage>
</organism>
<dbReference type="NCBIfam" id="TIGR00071">
    <property type="entry name" value="hisT_truA"/>
    <property type="match status" value="1"/>
</dbReference>
<dbReference type="OrthoDB" id="9811823at2"/>
<sequence>MRNLKMTIQFDGSRYKGFENPKAIDASVLNKIETVLNKMTGEQVKVVGCGKTDVGVHAENYIANFHTKCTLSTNAMLDYFYEFLPEDIVVKNLDEVDERFHSRYNVKSKTYLYTINNNKFRDVFSRKYAYHIDIDLDLEEMKKAAEVLIGKYDFQSFTNLKPGSKSTIRTIESINITNNKGIIEIEMTADEFLLNMPRIIVGTLLDVAKGKITAKDVESDLKMKKRAEFGPIATSKALCLKSVKY</sequence>
<feature type="domain" description="Pseudouridine synthase I TruA alpha/beta" evidence="8">
    <location>
        <begin position="144"/>
        <end position="245"/>
    </location>
</feature>
<evidence type="ECO:0000256" key="6">
    <source>
        <dbReference type="PIRSR" id="PIRSR001430-2"/>
    </source>
</evidence>